<comment type="caution">
    <text evidence="1">The sequence shown here is derived from an EMBL/GenBank/DDBJ whole genome shotgun (WGS) entry which is preliminary data.</text>
</comment>
<dbReference type="RefSeq" id="WP_345400149.1">
    <property type="nucleotide sequence ID" value="NZ_BAABLA010000097.1"/>
</dbReference>
<proteinExistence type="predicted"/>
<organism evidence="1 2">
    <name type="scientific">Haloechinothrix salitolerans</name>
    <dbReference type="NCBI Taxonomy" id="926830"/>
    <lineage>
        <taxon>Bacteria</taxon>
        <taxon>Bacillati</taxon>
        <taxon>Actinomycetota</taxon>
        <taxon>Actinomycetes</taxon>
        <taxon>Pseudonocardiales</taxon>
        <taxon>Pseudonocardiaceae</taxon>
        <taxon>Haloechinothrix</taxon>
    </lineage>
</organism>
<gene>
    <name evidence="1" type="ORF">ACFQGD_29010</name>
</gene>
<reference evidence="2" key="1">
    <citation type="journal article" date="2019" name="Int. J. Syst. Evol. Microbiol.">
        <title>The Global Catalogue of Microorganisms (GCM) 10K type strain sequencing project: providing services to taxonomists for standard genome sequencing and annotation.</title>
        <authorList>
            <consortium name="The Broad Institute Genomics Platform"/>
            <consortium name="The Broad Institute Genome Sequencing Center for Infectious Disease"/>
            <person name="Wu L."/>
            <person name="Ma J."/>
        </authorList>
    </citation>
    <scope>NUCLEOTIDE SEQUENCE [LARGE SCALE GENOMIC DNA]</scope>
    <source>
        <strain evidence="2">KCTC 32255</strain>
    </source>
</reference>
<evidence type="ECO:0000313" key="1">
    <source>
        <dbReference type="EMBL" id="MFC6871170.1"/>
    </source>
</evidence>
<evidence type="ECO:0000313" key="2">
    <source>
        <dbReference type="Proteomes" id="UP001596337"/>
    </source>
</evidence>
<protein>
    <recommendedName>
        <fullName evidence="3">Ribbon-helix-helix protein, copG family</fullName>
    </recommendedName>
</protein>
<accession>A0ABW2CA49</accession>
<keyword evidence="2" id="KW-1185">Reference proteome</keyword>
<name>A0ABW2CA49_9PSEU</name>
<dbReference type="Proteomes" id="UP001596337">
    <property type="component" value="Unassembled WGS sequence"/>
</dbReference>
<evidence type="ECO:0008006" key="3">
    <source>
        <dbReference type="Google" id="ProtNLM"/>
    </source>
</evidence>
<dbReference type="EMBL" id="JBHSXX010000001">
    <property type="protein sequence ID" value="MFC6871170.1"/>
    <property type="molecule type" value="Genomic_DNA"/>
</dbReference>
<sequence>MAKNGSDTVPVQTRVTPELAARLDEIAGELHLTRGHVATLILAAGVQRERDLLKTFRALIAQQTGGQP</sequence>